<dbReference type="Gene3D" id="3.40.50.720">
    <property type="entry name" value="NAD(P)-binding Rossmann-like Domain"/>
    <property type="match status" value="1"/>
</dbReference>
<reference evidence="1" key="2">
    <citation type="submission" date="2023-05" db="EMBL/GenBank/DDBJ databases">
        <authorList>
            <consortium name="Lawrence Berkeley National Laboratory"/>
            <person name="Steindorff A."/>
            <person name="Hensen N."/>
            <person name="Bonometti L."/>
            <person name="Westerberg I."/>
            <person name="Brannstrom I.O."/>
            <person name="Guillou S."/>
            <person name="Cros-Aarteil S."/>
            <person name="Calhoun S."/>
            <person name="Haridas S."/>
            <person name="Kuo A."/>
            <person name="Mondo S."/>
            <person name="Pangilinan J."/>
            <person name="Riley R."/>
            <person name="Labutti K."/>
            <person name="Andreopoulos B."/>
            <person name="Lipzen A."/>
            <person name="Chen C."/>
            <person name="Yanf M."/>
            <person name="Daum C."/>
            <person name="Ng V."/>
            <person name="Clum A."/>
            <person name="Ohm R."/>
            <person name="Martin F."/>
            <person name="Silar P."/>
            <person name="Natvig D."/>
            <person name="Lalanne C."/>
            <person name="Gautier V."/>
            <person name="Ament-Velasquez S.L."/>
            <person name="Kruys A."/>
            <person name="Hutchinson M.I."/>
            <person name="Powell A.J."/>
            <person name="Barry K."/>
            <person name="Miller A.N."/>
            <person name="Grigoriev I.V."/>
            <person name="Debuchy R."/>
            <person name="Gladieux P."/>
            <person name="Thoren M.H."/>
            <person name="Johannesson H."/>
        </authorList>
    </citation>
    <scope>NUCLEOTIDE SEQUENCE</scope>
    <source>
        <strain evidence="1">CBS 892.96</strain>
    </source>
</reference>
<organism evidence="1 2">
    <name type="scientific">Triangularia setosa</name>
    <dbReference type="NCBI Taxonomy" id="2587417"/>
    <lineage>
        <taxon>Eukaryota</taxon>
        <taxon>Fungi</taxon>
        <taxon>Dikarya</taxon>
        <taxon>Ascomycota</taxon>
        <taxon>Pezizomycotina</taxon>
        <taxon>Sordariomycetes</taxon>
        <taxon>Sordariomycetidae</taxon>
        <taxon>Sordariales</taxon>
        <taxon>Podosporaceae</taxon>
        <taxon>Triangularia</taxon>
    </lineage>
</organism>
<gene>
    <name evidence="1" type="ORF">QBC36DRAFT_341273</name>
</gene>
<dbReference type="EMBL" id="MU866762">
    <property type="protein sequence ID" value="KAK4170795.1"/>
    <property type="molecule type" value="Genomic_DNA"/>
</dbReference>
<name>A0AAN6VWS0_9PEZI</name>
<protein>
    <submittedName>
        <fullName evidence="1">Uncharacterized protein</fullName>
    </submittedName>
</protein>
<accession>A0AAN6VWS0</accession>
<evidence type="ECO:0000313" key="2">
    <source>
        <dbReference type="Proteomes" id="UP001302321"/>
    </source>
</evidence>
<proteinExistence type="predicted"/>
<comment type="caution">
    <text evidence="1">The sequence shown here is derived from an EMBL/GenBank/DDBJ whole genome shotgun (WGS) entry which is preliminary data.</text>
</comment>
<feature type="non-terminal residue" evidence="1">
    <location>
        <position position="1"/>
    </location>
</feature>
<reference evidence="1" key="1">
    <citation type="journal article" date="2023" name="Mol. Phylogenet. Evol.">
        <title>Genome-scale phylogeny and comparative genomics of the fungal order Sordariales.</title>
        <authorList>
            <person name="Hensen N."/>
            <person name="Bonometti L."/>
            <person name="Westerberg I."/>
            <person name="Brannstrom I.O."/>
            <person name="Guillou S."/>
            <person name="Cros-Aarteil S."/>
            <person name="Calhoun S."/>
            <person name="Haridas S."/>
            <person name="Kuo A."/>
            <person name="Mondo S."/>
            <person name="Pangilinan J."/>
            <person name="Riley R."/>
            <person name="LaButti K."/>
            <person name="Andreopoulos B."/>
            <person name="Lipzen A."/>
            <person name="Chen C."/>
            <person name="Yan M."/>
            <person name="Daum C."/>
            <person name="Ng V."/>
            <person name="Clum A."/>
            <person name="Steindorff A."/>
            <person name="Ohm R.A."/>
            <person name="Martin F."/>
            <person name="Silar P."/>
            <person name="Natvig D.O."/>
            <person name="Lalanne C."/>
            <person name="Gautier V."/>
            <person name="Ament-Velasquez S.L."/>
            <person name="Kruys A."/>
            <person name="Hutchinson M.I."/>
            <person name="Powell A.J."/>
            <person name="Barry K."/>
            <person name="Miller A.N."/>
            <person name="Grigoriev I.V."/>
            <person name="Debuchy R."/>
            <person name="Gladieux P."/>
            <person name="Hiltunen Thoren M."/>
            <person name="Johannesson H."/>
        </authorList>
    </citation>
    <scope>NUCLEOTIDE SEQUENCE</scope>
    <source>
        <strain evidence="1">CBS 892.96</strain>
    </source>
</reference>
<sequence length="63" mass="7238">MVPLLKKSADPRVIYVSSEQGSITLRLESDYKYKDTRGTEYKMSKAALNMLAACDRYDFPEWG</sequence>
<dbReference type="SUPFAM" id="SSF51735">
    <property type="entry name" value="NAD(P)-binding Rossmann-fold domains"/>
    <property type="match status" value="1"/>
</dbReference>
<dbReference type="InterPro" id="IPR036291">
    <property type="entry name" value="NAD(P)-bd_dom_sf"/>
</dbReference>
<evidence type="ECO:0000313" key="1">
    <source>
        <dbReference type="EMBL" id="KAK4170795.1"/>
    </source>
</evidence>
<dbReference type="Proteomes" id="UP001302321">
    <property type="component" value="Unassembled WGS sequence"/>
</dbReference>
<dbReference type="AlphaFoldDB" id="A0AAN6VWS0"/>
<keyword evidence="2" id="KW-1185">Reference proteome</keyword>